<accession>A0A0A0M862</accession>
<dbReference type="Pfam" id="PF12796">
    <property type="entry name" value="Ank_2"/>
    <property type="match status" value="1"/>
</dbReference>
<keyword evidence="2 3" id="KW-0040">ANK repeat</keyword>
<sequence length="232" mass="24772">MRAFLAAALMLASTAGCARQGTDVNQQAFSNPGNAQLAEAVVRGDEALARELIAAGANPNAVDEREQPLLHWVMRQEDRDGFRLLLSLGADPARGDADGRTALHLAAMGRSLYWLETLLGHGMSPDTPNTLTGATPLFDALRAGSDQNVDLLLRAGANVSAADRNRTTPLHQAALVNNTAAVLKLLEAGADPAATDRTGATFRDYLPKNDPKLLNAAVRRDMERIEAWLQGE</sequence>
<dbReference type="STRING" id="1385515.GCA_000423325_02216"/>
<dbReference type="Gene3D" id="1.25.40.20">
    <property type="entry name" value="Ankyrin repeat-containing domain"/>
    <property type="match status" value="2"/>
</dbReference>
<dbReference type="InterPro" id="IPR050776">
    <property type="entry name" value="Ank_Repeat/CDKN_Inhibitor"/>
</dbReference>
<keyword evidence="1" id="KW-0677">Repeat</keyword>
<dbReference type="EMBL" id="AVBH01000024">
    <property type="protein sequence ID" value="KGO99270.1"/>
    <property type="molecule type" value="Genomic_DNA"/>
</dbReference>
<evidence type="ECO:0000256" key="1">
    <source>
        <dbReference type="ARBA" id="ARBA00022737"/>
    </source>
</evidence>
<keyword evidence="6" id="KW-1185">Reference proteome</keyword>
<evidence type="ECO:0000256" key="2">
    <source>
        <dbReference type="ARBA" id="ARBA00023043"/>
    </source>
</evidence>
<evidence type="ECO:0000256" key="3">
    <source>
        <dbReference type="PROSITE-ProRule" id="PRU00023"/>
    </source>
</evidence>
<feature type="signal peptide" evidence="4">
    <location>
        <begin position="1"/>
        <end position="18"/>
    </location>
</feature>
<feature type="repeat" description="ANK" evidence="3">
    <location>
        <begin position="165"/>
        <end position="197"/>
    </location>
</feature>
<dbReference type="InterPro" id="IPR002110">
    <property type="entry name" value="Ankyrin_rpt"/>
</dbReference>
<dbReference type="RefSeq" id="WP_052106580.1">
    <property type="nucleotide sequence ID" value="NZ_AUHT01000011.1"/>
</dbReference>
<reference evidence="5 6" key="1">
    <citation type="submission" date="2013-08" db="EMBL/GenBank/DDBJ databases">
        <title>Genomic analysis of Lysobacter defluvii.</title>
        <authorList>
            <person name="Wang Q."/>
            <person name="Wang G."/>
        </authorList>
    </citation>
    <scope>NUCLEOTIDE SEQUENCE [LARGE SCALE GENOMIC DNA]</scope>
    <source>
        <strain evidence="5 6">IMMIB APB-9</strain>
    </source>
</reference>
<protein>
    <submittedName>
        <fullName evidence="5">Uncharacterized protein</fullName>
    </submittedName>
</protein>
<dbReference type="SUPFAM" id="SSF48403">
    <property type="entry name" value="Ankyrin repeat"/>
    <property type="match status" value="1"/>
</dbReference>
<evidence type="ECO:0000256" key="4">
    <source>
        <dbReference type="SAM" id="SignalP"/>
    </source>
</evidence>
<comment type="caution">
    <text evidence="5">The sequence shown here is derived from an EMBL/GenBank/DDBJ whole genome shotgun (WGS) entry which is preliminary data.</text>
</comment>
<dbReference type="InterPro" id="IPR036770">
    <property type="entry name" value="Ankyrin_rpt-contain_sf"/>
</dbReference>
<feature type="repeat" description="ANK" evidence="3">
    <location>
        <begin position="132"/>
        <end position="164"/>
    </location>
</feature>
<dbReference type="AlphaFoldDB" id="A0A0A0M862"/>
<feature type="chain" id="PRO_5001973368" evidence="4">
    <location>
        <begin position="19"/>
        <end position="232"/>
    </location>
</feature>
<dbReference type="PROSITE" id="PS51257">
    <property type="entry name" value="PROKAR_LIPOPROTEIN"/>
    <property type="match status" value="1"/>
</dbReference>
<gene>
    <name evidence="5" type="ORF">N791_10320</name>
</gene>
<keyword evidence="4" id="KW-0732">Signal</keyword>
<dbReference type="SMART" id="SM00248">
    <property type="entry name" value="ANK"/>
    <property type="match status" value="5"/>
</dbReference>
<feature type="repeat" description="ANK" evidence="3">
    <location>
        <begin position="32"/>
        <end position="64"/>
    </location>
</feature>
<evidence type="ECO:0000313" key="6">
    <source>
        <dbReference type="Proteomes" id="UP000030003"/>
    </source>
</evidence>
<proteinExistence type="predicted"/>
<dbReference type="Proteomes" id="UP000030003">
    <property type="component" value="Unassembled WGS sequence"/>
</dbReference>
<feature type="repeat" description="ANK" evidence="3">
    <location>
        <begin position="98"/>
        <end position="130"/>
    </location>
</feature>
<dbReference type="eggNOG" id="COG0666">
    <property type="taxonomic scope" value="Bacteria"/>
</dbReference>
<dbReference type="PROSITE" id="PS50297">
    <property type="entry name" value="ANK_REP_REGION"/>
    <property type="match status" value="3"/>
</dbReference>
<dbReference type="PANTHER" id="PTHR24201">
    <property type="entry name" value="ANK_REP_REGION DOMAIN-CONTAINING PROTEIN"/>
    <property type="match status" value="1"/>
</dbReference>
<organism evidence="5 6">
    <name type="scientific">Lysobacter defluvii IMMIB APB-9 = DSM 18482</name>
    <dbReference type="NCBI Taxonomy" id="1385515"/>
    <lineage>
        <taxon>Bacteria</taxon>
        <taxon>Pseudomonadati</taxon>
        <taxon>Pseudomonadota</taxon>
        <taxon>Gammaproteobacteria</taxon>
        <taxon>Lysobacterales</taxon>
        <taxon>Lysobacteraceae</taxon>
        <taxon>Novilysobacter</taxon>
    </lineage>
</organism>
<dbReference type="PROSITE" id="PS50088">
    <property type="entry name" value="ANK_REPEAT"/>
    <property type="match status" value="4"/>
</dbReference>
<dbReference type="Pfam" id="PF13857">
    <property type="entry name" value="Ank_5"/>
    <property type="match status" value="1"/>
</dbReference>
<evidence type="ECO:0000313" key="5">
    <source>
        <dbReference type="EMBL" id="KGO99270.1"/>
    </source>
</evidence>
<name>A0A0A0M862_9GAMM</name>